<gene>
    <name evidence="1" type="ORF">BP5553_08576</name>
</gene>
<comment type="caution">
    <text evidence="1">The sequence shown here is derived from an EMBL/GenBank/DDBJ whole genome shotgun (WGS) entry which is preliminary data.</text>
</comment>
<reference evidence="1 2" key="1">
    <citation type="journal article" date="2018" name="IMA Fungus">
        <title>IMA Genome-F 9: Draft genome sequence of Annulohypoxylon stygium, Aspergillus mulundensis, Berkeleyomyces basicola (syn. Thielaviopsis basicola), Ceratocystis smalleyi, two Cercospora beticola strains, Coleophoma cylindrospora, Fusarium fracticaudum, Phialophora cf. hyalina, and Morchella septimelata.</title>
        <authorList>
            <person name="Wingfield B.D."/>
            <person name="Bills G.F."/>
            <person name="Dong Y."/>
            <person name="Huang W."/>
            <person name="Nel W.J."/>
            <person name="Swalarsk-Parry B.S."/>
            <person name="Vaghefi N."/>
            <person name="Wilken P.M."/>
            <person name="An Z."/>
            <person name="de Beer Z.W."/>
            <person name="De Vos L."/>
            <person name="Chen L."/>
            <person name="Duong T.A."/>
            <person name="Gao Y."/>
            <person name="Hammerbacher A."/>
            <person name="Kikkert J.R."/>
            <person name="Li Y."/>
            <person name="Li H."/>
            <person name="Li K."/>
            <person name="Li Q."/>
            <person name="Liu X."/>
            <person name="Ma X."/>
            <person name="Naidoo K."/>
            <person name="Pethybridge S.J."/>
            <person name="Sun J."/>
            <person name="Steenkamp E.T."/>
            <person name="van der Nest M.A."/>
            <person name="van Wyk S."/>
            <person name="Wingfield M.J."/>
            <person name="Xiong C."/>
            <person name="Yue Q."/>
            <person name="Zhang X."/>
        </authorList>
    </citation>
    <scope>NUCLEOTIDE SEQUENCE [LARGE SCALE GENOMIC DNA]</scope>
    <source>
        <strain evidence="1 2">BP 5553</strain>
    </source>
</reference>
<evidence type="ECO:0000313" key="1">
    <source>
        <dbReference type="EMBL" id="RDL33137.1"/>
    </source>
</evidence>
<proteinExistence type="predicted"/>
<organism evidence="1 2">
    <name type="scientific">Venustampulla echinocandica</name>
    <dbReference type="NCBI Taxonomy" id="2656787"/>
    <lineage>
        <taxon>Eukaryota</taxon>
        <taxon>Fungi</taxon>
        <taxon>Dikarya</taxon>
        <taxon>Ascomycota</taxon>
        <taxon>Pezizomycotina</taxon>
        <taxon>Leotiomycetes</taxon>
        <taxon>Helotiales</taxon>
        <taxon>Pleuroascaceae</taxon>
        <taxon>Venustampulla</taxon>
    </lineage>
</organism>
<dbReference type="RefSeq" id="XP_031866630.1">
    <property type="nucleotide sequence ID" value="XM_032017199.1"/>
</dbReference>
<dbReference type="AlphaFoldDB" id="A0A370TEL5"/>
<keyword evidence="2" id="KW-1185">Reference proteome</keyword>
<name>A0A370TEL5_9HELO</name>
<protein>
    <submittedName>
        <fullName evidence="1">Uncharacterized protein</fullName>
    </submittedName>
</protein>
<dbReference type="EMBL" id="NPIC01000009">
    <property type="protein sequence ID" value="RDL33137.1"/>
    <property type="molecule type" value="Genomic_DNA"/>
</dbReference>
<dbReference type="Proteomes" id="UP000254866">
    <property type="component" value="Unassembled WGS sequence"/>
</dbReference>
<evidence type="ECO:0000313" key="2">
    <source>
        <dbReference type="Proteomes" id="UP000254866"/>
    </source>
</evidence>
<dbReference type="GeneID" id="43601425"/>
<accession>A0A370TEL5</accession>
<sequence>MPDLNHPKLESRVTVSQSIVISSKGRNCDLVARGYDWASEVATQGSWIPGSRVQGADLSHIVIAKYMCSRVAAGPSPLEDSTESGTAPCRWSSVKADLLVNCAQVLVRSAAADMLVDGASLALVLALCRGWM</sequence>